<feature type="region of interest" description="Disordered" evidence="1">
    <location>
        <begin position="23"/>
        <end position="65"/>
    </location>
</feature>
<feature type="compositionally biased region" description="Low complexity" evidence="1">
    <location>
        <begin position="40"/>
        <end position="65"/>
    </location>
</feature>
<protein>
    <submittedName>
        <fullName evidence="2">Uncharacterized protein</fullName>
    </submittedName>
</protein>
<dbReference type="PANTHER" id="PTHR43503:SF2">
    <property type="entry name" value="NEGATIVE REGULATOR OF SPORULATION MDS3-RELATED"/>
    <property type="match status" value="1"/>
</dbReference>
<feature type="compositionally biased region" description="Basic residues" evidence="1">
    <location>
        <begin position="1076"/>
        <end position="1095"/>
    </location>
</feature>
<evidence type="ECO:0000256" key="1">
    <source>
        <dbReference type="SAM" id="MobiDB-lite"/>
    </source>
</evidence>
<feature type="region of interest" description="Disordered" evidence="1">
    <location>
        <begin position="438"/>
        <end position="532"/>
    </location>
</feature>
<dbReference type="GO" id="GO:0045454">
    <property type="term" value="P:cell redox homeostasis"/>
    <property type="evidence" value="ECO:0007669"/>
    <property type="project" value="TreeGrafter"/>
</dbReference>
<gene>
    <name evidence="2" type="ORF">QCA50_019227</name>
</gene>
<feature type="region of interest" description="Disordered" evidence="1">
    <location>
        <begin position="126"/>
        <end position="221"/>
    </location>
</feature>
<dbReference type="PANTHER" id="PTHR43503">
    <property type="entry name" value="MCG48959-RELATED"/>
    <property type="match status" value="1"/>
</dbReference>
<feature type="compositionally biased region" description="Low complexity" evidence="1">
    <location>
        <begin position="1174"/>
        <end position="1192"/>
    </location>
</feature>
<feature type="compositionally biased region" description="Polar residues" evidence="1">
    <location>
        <begin position="971"/>
        <end position="1052"/>
    </location>
</feature>
<feature type="compositionally biased region" description="Basic and acidic residues" evidence="1">
    <location>
        <begin position="502"/>
        <end position="515"/>
    </location>
</feature>
<feature type="region of interest" description="Disordered" evidence="1">
    <location>
        <begin position="668"/>
        <end position="1104"/>
    </location>
</feature>
<accession>A0AAW0FFF0</accession>
<evidence type="ECO:0000313" key="3">
    <source>
        <dbReference type="Proteomes" id="UP001385951"/>
    </source>
</evidence>
<feature type="compositionally biased region" description="Polar residues" evidence="1">
    <location>
        <begin position="707"/>
        <end position="726"/>
    </location>
</feature>
<sequence length="1249" mass="135785">MITLLAGPPSQLSRLNPDGRCISISSAIDPHSSNNDDDVPPNNTATESNATNNSSNSRKNSTGSFGSGTLLSCNIQDLPAQLPLPDEPLPAVPATTSFRSSSRKNSQDLNSPRSSLYYTLTSLRNIPANKSPRDSPLASPRASLSSQGQGQINNTPILNIRGSNTNIDQQSLTKSLGGSLNTSNDAISSNSASDSNLDQVGNSDDKKPVGPGVANKKIPSVSSMTSVESAAGFSMDKDSNSSFASIITDNAASKNSGSISIKNDTDDENHENYDAAAQENTGHHPSLLDFESIENGKFKMEPSLIPRKLYMPFSTSTLKAFAEYLYTGQVGNKWSLTPATLDNLTIAKFYRVPLLYDLISEVLFGIIGRKEAHVIKMGNKLKRKYYRLLKATGTTSAPNFQFPLDEYEGFMDTVDDGYLDLALLKKSSNIGKYSASYLSSRKKKSNANNSSGGGNSNSSRRPSANDESTELDDDEERRNLEAKKEVHNKMNSPGAVDQDENTAPKENEKGNEKSNNDSTDDSSDKKTTSNSEEDFDFELGYLDVHDRSIPGLGPRSKSIFDRNRANELQQQSLFDADDEAEDIRESDDLQTQKEKILLLNLESLVAPDSPVPSDYTIDLIYETGALTIDMKLMLRASNARQMSRILKQSQIEIGKRIEELEKLYEEQQLEKHGKDEETSDSQEPVVPEEPEPPKPVAATTKPVSEPENPSSPLSTTDTNTNENSPNEGIFGGNDTELKSSPENMRSVSDPLEDIASSTSEIVSDQLSSSISLGEDSYDRKSIPSASIDSVMRSGEGQQDSGTSPLPNPDLSPNSAVGSSQGSIELRPSASSSSLSGMNTINKVETNKTNSFRGLTGFSAFKTTPKNEPKLTGNREIDRRIAKFIKKDDKLKSKSLREEEKRQAKEKKQQTKNMRHISGSTVPSTTTSSKPLLSRSSSRIFGDTNSIHSGEERSPAPSTGSIHSVRPPAPSSAINPLTTQVTTPNFGTPYSNTSGSTQNPIQQINTVQTQPNLTQGTPQTGVVPNQTQPQTETRTPIPGSNQSQTTIESQGSVQGPAATQATTPTPTPSTTPASTTSHHHHHGFFRHLSSSKRKKERQQQQQIQQQQIQQRQLQLQQQRQQQLQLQREKEAEKNQGKDLSAAEIHRQNLEHMERNRATGEELGEGQTGQNSDLEGGNSSTGGSASISNNIINNLQQQEQPNHGDESLIDSNRLGRIKSSTSSNSINSSNTLATNNKKKHGIFGIKKSPPI</sequence>
<feature type="compositionally biased region" description="Low complexity" evidence="1">
    <location>
        <begin position="1217"/>
        <end position="1233"/>
    </location>
</feature>
<feature type="compositionally biased region" description="Low complexity" evidence="1">
    <location>
        <begin position="1055"/>
        <end position="1075"/>
    </location>
</feature>
<comment type="caution">
    <text evidence="2">The sequence shown here is derived from an EMBL/GenBank/DDBJ whole genome shotgun (WGS) entry which is preliminary data.</text>
</comment>
<feature type="region of interest" description="Disordered" evidence="1">
    <location>
        <begin position="1153"/>
        <end position="1249"/>
    </location>
</feature>
<feature type="compositionally biased region" description="Basic and acidic residues" evidence="1">
    <location>
        <begin position="476"/>
        <end position="488"/>
    </location>
</feature>
<dbReference type="GO" id="GO:0005739">
    <property type="term" value="C:mitochondrion"/>
    <property type="evidence" value="ECO:0007669"/>
    <property type="project" value="TreeGrafter"/>
</dbReference>
<feature type="compositionally biased region" description="Low complexity" evidence="1">
    <location>
        <begin position="135"/>
        <end position="146"/>
    </location>
</feature>
<dbReference type="AlphaFoldDB" id="A0AAW0FFF0"/>
<dbReference type="GO" id="GO:0005829">
    <property type="term" value="C:cytosol"/>
    <property type="evidence" value="ECO:0007669"/>
    <property type="project" value="TreeGrafter"/>
</dbReference>
<feature type="compositionally biased region" description="Basic and acidic residues" evidence="1">
    <location>
        <begin position="864"/>
        <end position="908"/>
    </location>
</feature>
<dbReference type="Proteomes" id="UP001385951">
    <property type="component" value="Unassembled WGS sequence"/>
</dbReference>
<reference evidence="2 3" key="1">
    <citation type="submission" date="2022-09" db="EMBL/GenBank/DDBJ databases">
        <authorList>
            <person name="Palmer J.M."/>
        </authorList>
    </citation>
    <scope>NUCLEOTIDE SEQUENCE [LARGE SCALE GENOMIC DNA]</scope>
    <source>
        <strain evidence="2 3">DSM 7382</strain>
    </source>
</reference>
<feature type="compositionally biased region" description="Low complexity" evidence="1">
    <location>
        <begin position="917"/>
        <end position="938"/>
    </location>
</feature>
<evidence type="ECO:0000313" key="2">
    <source>
        <dbReference type="EMBL" id="KAK7677795.1"/>
    </source>
</evidence>
<proteinExistence type="predicted"/>
<feature type="compositionally biased region" description="Low complexity" evidence="1">
    <location>
        <begin position="183"/>
        <end position="196"/>
    </location>
</feature>
<name>A0AAW0FFF0_9APHY</name>
<feature type="compositionally biased region" description="Polar residues" evidence="1">
    <location>
        <begin position="836"/>
        <end position="852"/>
    </location>
</feature>
<organism evidence="2 3">
    <name type="scientific">Cerrena zonata</name>
    <dbReference type="NCBI Taxonomy" id="2478898"/>
    <lineage>
        <taxon>Eukaryota</taxon>
        <taxon>Fungi</taxon>
        <taxon>Dikarya</taxon>
        <taxon>Basidiomycota</taxon>
        <taxon>Agaricomycotina</taxon>
        <taxon>Agaricomycetes</taxon>
        <taxon>Polyporales</taxon>
        <taxon>Cerrenaceae</taxon>
        <taxon>Cerrena</taxon>
    </lineage>
</organism>
<feature type="compositionally biased region" description="Polar residues" evidence="1">
    <location>
        <begin position="755"/>
        <end position="771"/>
    </location>
</feature>
<dbReference type="EMBL" id="JASBNA010000082">
    <property type="protein sequence ID" value="KAK7677795.1"/>
    <property type="molecule type" value="Genomic_DNA"/>
</dbReference>
<feature type="compositionally biased region" description="Polar residues" evidence="1">
    <location>
        <begin position="94"/>
        <end position="113"/>
    </location>
</feature>
<keyword evidence="3" id="KW-1185">Reference proteome</keyword>
<feature type="compositionally biased region" description="Polar residues" evidence="1">
    <location>
        <begin position="147"/>
        <end position="182"/>
    </location>
</feature>
<feature type="compositionally biased region" description="Low complexity" evidence="1">
    <location>
        <begin position="446"/>
        <end position="462"/>
    </location>
</feature>
<feature type="region of interest" description="Disordered" evidence="1">
    <location>
        <begin position="81"/>
        <end position="113"/>
    </location>
</feature>